<evidence type="ECO:0000313" key="2">
    <source>
        <dbReference type="EMBL" id="KZV93342.1"/>
    </source>
</evidence>
<dbReference type="PANTHER" id="PTHR44329:SF214">
    <property type="entry name" value="PROTEIN KINASE DOMAIN-CONTAINING PROTEIN"/>
    <property type="match status" value="1"/>
</dbReference>
<dbReference type="Proteomes" id="UP000077266">
    <property type="component" value="Unassembled WGS sequence"/>
</dbReference>
<organism evidence="2 3">
    <name type="scientific">Exidia glandulosa HHB12029</name>
    <dbReference type="NCBI Taxonomy" id="1314781"/>
    <lineage>
        <taxon>Eukaryota</taxon>
        <taxon>Fungi</taxon>
        <taxon>Dikarya</taxon>
        <taxon>Basidiomycota</taxon>
        <taxon>Agaricomycotina</taxon>
        <taxon>Agaricomycetes</taxon>
        <taxon>Auriculariales</taxon>
        <taxon>Exidiaceae</taxon>
        <taxon>Exidia</taxon>
    </lineage>
</organism>
<keyword evidence="3" id="KW-1185">Reference proteome</keyword>
<proteinExistence type="predicted"/>
<dbReference type="GO" id="GO:0005524">
    <property type="term" value="F:ATP binding"/>
    <property type="evidence" value="ECO:0007669"/>
    <property type="project" value="InterPro"/>
</dbReference>
<evidence type="ECO:0000313" key="3">
    <source>
        <dbReference type="Proteomes" id="UP000077266"/>
    </source>
</evidence>
<keyword evidence="2" id="KW-0418">Kinase</keyword>
<protein>
    <submittedName>
        <fullName evidence="2">Kinase-like protein</fullName>
    </submittedName>
</protein>
<dbReference type="InterPro" id="IPR000719">
    <property type="entry name" value="Prot_kinase_dom"/>
</dbReference>
<dbReference type="STRING" id="1314781.A0A165IFS6"/>
<name>A0A165IFS6_EXIGL</name>
<gene>
    <name evidence="2" type="ORF">EXIGLDRAFT_49311</name>
</gene>
<evidence type="ECO:0000259" key="1">
    <source>
        <dbReference type="PROSITE" id="PS50011"/>
    </source>
</evidence>
<dbReference type="SUPFAM" id="SSF56112">
    <property type="entry name" value="Protein kinase-like (PK-like)"/>
    <property type="match status" value="2"/>
</dbReference>
<dbReference type="InterPro" id="IPR011009">
    <property type="entry name" value="Kinase-like_dom_sf"/>
</dbReference>
<dbReference type="PROSITE" id="PS50011">
    <property type="entry name" value="PROTEIN_KINASE_DOM"/>
    <property type="match status" value="2"/>
</dbReference>
<reference evidence="2 3" key="1">
    <citation type="journal article" date="2016" name="Mol. Biol. Evol.">
        <title>Comparative Genomics of Early-Diverging Mushroom-Forming Fungi Provides Insights into the Origins of Lignocellulose Decay Capabilities.</title>
        <authorList>
            <person name="Nagy L.G."/>
            <person name="Riley R."/>
            <person name="Tritt A."/>
            <person name="Adam C."/>
            <person name="Daum C."/>
            <person name="Floudas D."/>
            <person name="Sun H."/>
            <person name="Yadav J.S."/>
            <person name="Pangilinan J."/>
            <person name="Larsson K.H."/>
            <person name="Matsuura K."/>
            <person name="Barry K."/>
            <person name="Labutti K."/>
            <person name="Kuo R."/>
            <person name="Ohm R.A."/>
            <person name="Bhattacharya S.S."/>
            <person name="Shirouzu T."/>
            <person name="Yoshinaga Y."/>
            <person name="Martin F.M."/>
            <person name="Grigoriev I.V."/>
            <person name="Hibbett D.S."/>
        </authorList>
    </citation>
    <scope>NUCLEOTIDE SEQUENCE [LARGE SCALE GENOMIC DNA]</scope>
    <source>
        <strain evidence="2 3">HHB12029</strain>
    </source>
</reference>
<keyword evidence="2" id="KW-0808">Transferase</keyword>
<dbReference type="EMBL" id="KV425991">
    <property type="protein sequence ID" value="KZV93342.1"/>
    <property type="molecule type" value="Genomic_DNA"/>
</dbReference>
<dbReference type="InParanoid" id="A0A165IFS6"/>
<feature type="domain" description="Protein kinase" evidence="1">
    <location>
        <begin position="321"/>
        <end position="593"/>
    </location>
</feature>
<dbReference type="InterPro" id="IPR001245">
    <property type="entry name" value="Ser-Thr/Tyr_kinase_cat_dom"/>
</dbReference>
<accession>A0A165IFS6</accession>
<dbReference type="OrthoDB" id="5966500at2759"/>
<sequence>MRLEPRKWWFRLVPAWGEVRICRTIQSASAGASTLHAGNLHWFRKQEEVVLEELPAAAKGRKDFARNLQTLRSTRHPNVQSTYGVCRSTDSLFIVRLHVEAVGVVQFLRTAPLTDRRRLVLQVVDGLRYLHDLGIVHGDLHGDNVQVDPSGTPVLVGFGSLQLCRDEGRSSARDVDWVHAQKDSDYDIPDDTAVSDVIKTRADNALLSFDENGDLFSLGFLIVEIFSEATPRTSVRTFEMLRRALKRQRPLYPGGVAMLRGLDRRHWDACLSCWGVGLDDPWTLQDMVKKLSETNDNIVQVPFGRDLNDDDLQLPHIDDQVRDIRKVKEGRDAELDMHEVRGIWDQEGGQAVDIKIITPDHCRRCTLGRPNDFLAEAYMWSQLRHANILPLIATVRYNQAICFVVPWMAGGTCVDFLRTNPDADRLKLLLNIGDALHYLHTREPTIVHGYVRARSVLVSQDGVAYLGNFDFLPLQEPERNIDTFDESYIDKAGRWNAPELSVAEYTTKSDVFGFAMFAYEVYSGRKPYYNLPEYPGGRNQPGVWEVKVAGGRPERPSSDALSDKLWNLIQRCWDHAPRLRPSMGTVVRELREIQTERRAQQETS</sequence>
<dbReference type="InterPro" id="IPR051681">
    <property type="entry name" value="Ser/Thr_Kinases-Pseudokinases"/>
</dbReference>
<dbReference type="Gene3D" id="1.10.510.10">
    <property type="entry name" value="Transferase(Phosphotransferase) domain 1"/>
    <property type="match status" value="2"/>
</dbReference>
<dbReference type="Pfam" id="PF07714">
    <property type="entry name" value="PK_Tyr_Ser-Thr"/>
    <property type="match status" value="2"/>
</dbReference>
<dbReference type="GO" id="GO:0004674">
    <property type="term" value="F:protein serine/threonine kinase activity"/>
    <property type="evidence" value="ECO:0007669"/>
    <property type="project" value="TreeGrafter"/>
</dbReference>
<dbReference type="AlphaFoldDB" id="A0A165IFS6"/>
<dbReference type="PANTHER" id="PTHR44329">
    <property type="entry name" value="SERINE/THREONINE-PROTEIN KINASE TNNI3K-RELATED"/>
    <property type="match status" value="1"/>
</dbReference>
<feature type="domain" description="Protein kinase" evidence="1">
    <location>
        <begin position="10"/>
        <end position="317"/>
    </location>
</feature>